<dbReference type="Gene3D" id="3.40.50.1110">
    <property type="entry name" value="SGNH hydrolase"/>
    <property type="match status" value="1"/>
</dbReference>
<accession>A0ABU1F7J4</accession>
<keyword evidence="2" id="KW-1185">Reference proteome</keyword>
<evidence type="ECO:0008006" key="3">
    <source>
        <dbReference type="Google" id="ProtNLM"/>
    </source>
</evidence>
<dbReference type="EMBL" id="JAVKPH010000008">
    <property type="protein sequence ID" value="MDR5652850.1"/>
    <property type="molecule type" value="Genomic_DNA"/>
</dbReference>
<protein>
    <recommendedName>
        <fullName evidence="3">SGNH/GDSL hydrolase family protein</fullName>
    </recommendedName>
</protein>
<reference evidence="1 2" key="1">
    <citation type="submission" date="2023-09" db="EMBL/GenBank/DDBJ databases">
        <title>Xinfangfangia sedmenti sp. nov., isolated the sedment.</title>
        <authorList>
            <person name="Xu L."/>
        </authorList>
    </citation>
    <scope>NUCLEOTIDE SEQUENCE [LARGE SCALE GENOMIC DNA]</scope>
    <source>
        <strain evidence="1 2">LG-4</strain>
    </source>
</reference>
<dbReference type="RefSeq" id="WP_310457095.1">
    <property type="nucleotide sequence ID" value="NZ_JAVKPH010000008.1"/>
</dbReference>
<comment type="caution">
    <text evidence="1">The sequence shown here is derived from an EMBL/GenBank/DDBJ whole genome shotgun (WGS) entry which is preliminary data.</text>
</comment>
<proteinExistence type="predicted"/>
<dbReference type="InterPro" id="IPR036514">
    <property type="entry name" value="SGNH_hydro_sf"/>
</dbReference>
<evidence type="ECO:0000313" key="2">
    <source>
        <dbReference type="Proteomes" id="UP001247754"/>
    </source>
</evidence>
<dbReference type="Proteomes" id="UP001247754">
    <property type="component" value="Unassembled WGS sequence"/>
</dbReference>
<name>A0ABU1F7J4_9RHOB</name>
<evidence type="ECO:0000313" key="1">
    <source>
        <dbReference type="EMBL" id="MDR5652850.1"/>
    </source>
</evidence>
<gene>
    <name evidence="1" type="ORF">RGD00_09555</name>
</gene>
<sequence>MRRRIVLGGTIAAVAAGVAGWFGLRRLRPAPLPPAAFAAIYADPLPPPDGPMRVYHLGHSLVGRDMPAMLEQLAPPGHGHHSQLGWGATLKAHWGPAADIGGYDRENAHPRFRPAPEATDSGAYDAVVLTEMVEIRDALRYFDSPLWLARWAARARAANPAVRVYLYETWHRLDDPEGWLDRLDTDLDRHWIGGVLRPALARQGVGGPIHLIPAGQAMARVVRTVEGGGAVPGLARREDLFAREESGAQDMIHFNDQGAYLVALVHYAVLYHRSPEGLPHALLRADGTPADAPSPEAAALMQRLVWDVVRTTPLTGVGDMAA</sequence>
<organism evidence="1 2">
    <name type="scientific">Ruixingdingia sedimenti</name>
    <dbReference type="NCBI Taxonomy" id="3073604"/>
    <lineage>
        <taxon>Bacteria</taxon>
        <taxon>Pseudomonadati</taxon>
        <taxon>Pseudomonadota</taxon>
        <taxon>Alphaproteobacteria</taxon>
        <taxon>Rhodobacterales</taxon>
        <taxon>Paracoccaceae</taxon>
        <taxon>Ruixingdingia</taxon>
    </lineage>
</organism>